<dbReference type="Pfam" id="PF04231">
    <property type="entry name" value="Endonuclease_1"/>
    <property type="match status" value="1"/>
</dbReference>
<dbReference type="EMBL" id="CATOUU010000792">
    <property type="protein sequence ID" value="CAI9949006.1"/>
    <property type="molecule type" value="Genomic_DNA"/>
</dbReference>
<dbReference type="SUPFAM" id="SSF54060">
    <property type="entry name" value="His-Me finger endonucleases"/>
    <property type="match status" value="1"/>
</dbReference>
<dbReference type="GO" id="GO:0004518">
    <property type="term" value="F:nuclease activity"/>
    <property type="evidence" value="ECO:0007669"/>
    <property type="project" value="UniProtKB-KW"/>
</dbReference>
<dbReference type="Proteomes" id="UP001642409">
    <property type="component" value="Unassembled WGS sequence"/>
</dbReference>
<gene>
    <name evidence="3" type="ORF">HINF_LOCUS36651</name>
    <name evidence="4" type="ORF">HINF_LOCUS42351</name>
</gene>
<evidence type="ECO:0000313" key="5">
    <source>
        <dbReference type="Proteomes" id="UP001642409"/>
    </source>
</evidence>
<dbReference type="PANTHER" id="PTHR33607">
    <property type="entry name" value="ENDONUCLEASE-1"/>
    <property type="match status" value="1"/>
</dbReference>
<protein>
    <submittedName>
        <fullName evidence="3">Extracellular nuclease</fullName>
    </submittedName>
    <submittedName>
        <fullName evidence="4">Extracellular_nuclease</fullName>
    </submittedName>
</protein>
<reference evidence="4 5" key="2">
    <citation type="submission" date="2024-07" db="EMBL/GenBank/DDBJ databases">
        <authorList>
            <person name="Akdeniz Z."/>
        </authorList>
    </citation>
    <scope>NUCLEOTIDE SEQUENCE [LARGE SCALE GENOMIC DNA]</scope>
</reference>
<dbReference type="GO" id="GO:0016787">
    <property type="term" value="F:hydrolase activity"/>
    <property type="evidence" value="ECO:0007669"/>
    <property type="project" value="UniProtKB-KW"/>
</dbReference>
<evidence type="ECO:0000256" key="1">
    <source>
        <dbReference type="ARBA" id="ARBA00022722"/>
    </source>
</evidence>
<sequence length="252" mass="29400">MLCAIVLTELFPGKYGKDLRILLKDYTAENATQLGYNRAREYMYGYIYNDPDLNALTCIYTGTQMSCPYNSNSVNCDKEDNLNCEHTVPQSFFGKNEPMRSDLHHLRPTGADVNAARSNFPFNQLEDKYIDEYYGINYQVQQTKPSDVQNWSKLDEEHAFEPRDAQKGDTARAVSYFYVRYPNKGGNVNRVFQNVDYMIEWDEQFPATELQQQQYNRAVEIQGNKNPFQEERGLVARAYCDFSKKYPCSRYQ</sequence>
<keyword evidence="1" id="KW-0540">Nuclease</keyword>
<comment type="caution">
    <text evidence="3">The sequence shown here is derived from an EMBL/GenBank/DDBJ whole genome shotgun (WGS) entry which is preliminary data.</text>
</comment>
<keyword evidence="2" id="KW-0378">Hydrolase</keyword>
<dbReference type="InterPro" id="IPR044925">
    <property type="entry name" value="His-Me_finger_sf"/>
</dbReference>
<proteinExistence type="predicted"/>
<evidence type="ECO:0000256" key="2">
    <source>
        <dbReference type="ARBA" id="ARBA00022801"/>
    </source>
</evidence>
<keyword evidence="5" id="KW-1185">Reference proteome</keyword>
<organism evidence="3">
    <name type="scientific">Hexamita inflata</name>
    <dbReference type="NCBI Taxonomy" id="28002"/>
    <lineage>
        <taxon>Eukaryota</taxon>
        <taxon>Metamonada</taxon>
        <taxon>Diplomonadida</taxon>
        <taxon>Hexamitidae</taxon>
        <taxon>Hexamitinae</taxon>
        <taxon>Hexamita</taxon>
    </lineage>
</organism>
<name>A0AA86PZK0_9EUKA</name>
<reference evidence="3" key="1">
    <citation type="submission" date="2023-06" db="EMBL/GenBank/DDBJ databases">
        <authorList>
            <person name="Kurt Z."/>
        </authorList>
    </citation>
    <scope>NUCLEOTIDE SEQUENCE</scope>
</reference>
<dbReference type="AlphaFoldDB" id="A0AA86PZK0"/>
<accession>A0AA86PZK0</accession>
<dbReference type="InterPro" id="IPR007346">
    <property type="entry name" value="Endonuclease-I"/>
</dbReference>
<evidence type="ECO:0000313" key="3">
    <source>
        <dbReference type="EMBL" id="CAI9949006.1"/>
    </source>
</evidence>
<dbReference type="PANTHER" id="PTHR33607:SF2">
    <property type="entry name" value="ENDONUCLEASE-1"/>
    <property type="match status" value="1"/>
</dbReference>
<evidence type="ECO:0000313" key="4">
    <source>
        <dbReference type="EMBL" id="CAL6047733.1"/>
    </source>
</evidence>
<dbReference type="EMBL" id="CAXDID020000172">
    <property type="protein sequence ID" value="CAL6047733.1"/>
    <property type="molecule type" value="Genomic_DNA"/>
</dbReference>